<proteinExistence type="predicted"/>
<feature type="region of interest" description="Disordered" evidence="2">
    <location>
        <begin position="1005"/>
        <end position="1030"/>
    </location>
</feature>
<dbReference type="OMA" id="EGHEWYL"/>
<feature type="region of interest" description="Disordered" evidence="2">
    <location>
        <begin position="1247"/>
        <end position="1288"/>
    </location>
</feature>
<feature type="compositionally biased region" description="Polar residues" evidence="2">
    <location>
        <begin position="1080"/>
        <end position="1100"/>
    </location>
</feature>
<dbReference type="PROSITE" id="PS50144">
    <property type="entry name" value="MATH"/>
    <property type="match status" value="1"/>
</dbReference>
<feature type="compositionally biased region" description="Polar residues" evidence="2">
    <location>
        <begin position="1271"/>
        <end position="1288"/>
    </location>
</feature>
<dbReference type="CDD" id="cd00121">
    <property type="entry name" value="MATH"/>
    <property type="match status" value="1"/>
</dbReference>
<evidence type="ECO:0000256" key="1">
    <source>
        <dbReference type="SAM" id="Coils"/>
    </source>
</evidence>
<evidence type="ECO:0000313" key="6">
    <source>
        <dbReference type="RefSeq" id="XP_022081423.1"/>
    </source>
</evidence>
<feature type="region of interest" description="Disordered" evidence="2">
    <location>
        <begin position="634"/>
        <end position="679"/>
    </location>
</feature>
<reference evidence="5 6" key="1">
    <citation type="submission" date="2025-04" db="UniProtKB">
        <authorList>
            <consortium name="RefSeq"/>
        </authorList>
    </citation>
    <scope>IDENTIFICATION</scope>
</reference>
<feature type="region of interest" description="Disordered" evidence="2">
    <location>
        <begin position="1043"/>
        <end position="1159"/>
    </location>
</feature>
<gene>
    <name evidence="5 6" type="primary">LOC110974236</name>
</gene>
<dbReference type="RefSeq" id="XP_022081423.1">
    <property type="nucleotide sequence ID" value="XM_022225731.1"/>
</dbReference>
<feature type="compositionally biased region" description="Polar residues" evidence="2">
    <location>
        <begin position="845"/>
        <end position="878"/>
    </location>
</feature>
<dbReference type="OrthoDB" id="10066200at2759"/>
<dbReference type="InterPro" id="IPR008974">
    <property type="entry name" value="TRAF-like"/>
</dbReference>
<dbReference type="Proteomes" id="UP000694845">
    <property type="component" value="Unplaced"/>
</dbReference>
<dbReference type="GeneID" id="110974236"/>
<evidence type="ECO:0000313" key="4">
    <source>
        <dbReference type="Proteomes" id="UP000694845"/>
    </source>
</evidence>
<feature type="compositionally biased region" description="Polar residues" evidence="2">
    <location>
        <begin position="782"/>
        <end position="796"/>
    </location>
</feature>
<accession>A0A8B7XKU2</accession>
<feature type="compositionally biased region" description="Low complexity" evidence="2">
    <location>
        <begin position="634"/>
        <end position="644"/>
    </location>
</feature>
<protein>
    <submittedName>
        <fullName evidence="5 6">Uncharacterized protein LOC110974236</fullName>
    </submittedName>
</protein>
<dbReference type="InterPro" id="IPR002083">
    <property type="entry name" value="MATH/TRAF_dom"/>
</dbReference>
<sequence>MSNALRLTRALPLNDAGGTQLFTFLLSMNDLESFFDKPTKSSPIYYEGHEWYLTCGGYQSKESDDIYLGMYLYWDNKAAGEGVSCRADYRLIVRNVRDASESVVSEGSQVEFSAPDTLGWGKRELAPLHEVLAPGNGFLVDPGRTVIVELAVRYCRTIYQQLVDFSQLPEHMNQPFSSYFTPNFSLCGFDFYMSFYPLGDREEAERHVSMYLHRFNNPHIPECLCCRIRYRFFLGDLVSPTGDSKTFEFSFRSDRGYGRFKAFEPLANMDMFRKGLVPLGVEILSIIPFAFVEVPLATRGYYHTDNFVFDDVIFPDHRMNVWKLSANNSSKYLSLRLDTEDRNKIFPVGSRGTGRDALCTKYLQWKAYLLSRTDRSYNVSISEVPISAYFSPAFPEKLFSMATKVPIQRAKALDGDYCTTEEPSLLFRIEFFNVQDIPGVLQDYPVLEFERFRLYQTREGLRRCLDVNSSLRNQLDELRKRLNEVMNISESNIGGSSKQQLIREFRSLLQASDETDSSSQAAYKSMISTPGSDTFATAFSFSGTPSLETPAAGRVSPYVTSGTRREPLNKVSQLFGSHPGNDLPDFGSAPPATTAVAMPSATKGKVASLGAALRTSKGGSSSFFRGTQARASTASTSSVRFSKSNSKPTLGSSASQSALKEGQHKQSSGVAPAQKSMSSLDRQQVVSKHFFISGGNAPATQPTGPGAVKTMPEQTIYASLSVPSKTVPTITSPASNTFAIVSKPAAKYDSEPGEEYETSTEGRKQKFNPNIFKAVLPKWGSSGASDQSSGKATTLPRSVHPGERVTDFYGNKSLERPAPGIFNQPSRSTSNLSATRHPTPAVQKVNPTPSPNSTLTRSGGVTSLNNPGNYSNPPTTISTAIVMPVQDVTYTEPNRIRKPPVPAPRKGLLKNPSDDGKGDDNYFDGSQATDVYTKETSQYPEKSKLDYALSANQTPSEEKAGFSRASVASIEDPMLQTEVYSIFAQAARDGVKLVEEPPEMHEPLVTAAPEPSAKPQGGPELTTKSTSRTVPAITVTDPACASSVVPRHGAVGGQPLSPSILKKGDSFSSSQGPTVRKSRSANNVRFSEDNVSVTSQSSSVEMPGQAQPGTNQGDLQLPTPNKPTPSFDQYDGHNGQYPNGGQSARQMGQQQQKYSQQQNYEQKFQEQQYRTQLQKQQVQLQQQQRQRQKQQLPEQQYQRQGQEYNQPHRLTESKRTQQVPVAAEEKQQYRLEQLRREHQEYVNQLLQQQQQPSISQQQHLLQHRSGPRSEANLSRTKSASSEVVQTSL</sequence>
<feature type="region of interest" description="Disordered" evidence="2">
    <location>
        <begin position="778"/>
        <end position="878"/>
    </location>
</feature>
<feature type="region of interest" description="Disordered" evidence="2">
    <location>
        <begin position="890"/>
        <end position="928"/>
    </location>
</feature>
<evidence type="ECO:0000256" key="2">
    <source>
        <dbReference type="SAM" id="MobiDB-lite"/>
    </source>
</evidence>
<dbReference type="SUPFAM" id="SSF49599">
    <property type="entry name" value="TRAF domain-like"/>
    <property type="match status" value="2"/>
</dbReference>
<keyword evidence="4" id="KW-1185">Reference proteome</keyword>
<dbReference type="RefSeq" id="XP_022081422.1">
    <property type="nucleotide sequence ID" value="XM_022225730.1"/>
</dbReference>
<organism evidence="4 6">
    <name type="scientific">Acanthaster planci</name>
    <name type="common">Crown-of-thorns starfish</name>
    <dbReference type="NCBI Taxonomy" id="133434"/>
    <lineage>
        <taxon>Eukaryota</taxon>
        <taxon>Metazoa</taxon>
        <taxon>Echinodermata</taxon>
        <taxon>Eleutherozoa</taxon>
        <taxon>Asterozoa</taxon>
        <taxon>Asteroidea</taxon>
        <taxon>Valvatacea</taxon>
        <taxon>Valvatida</taxon>
        <taxon>Acanthasteridae</taxon>
        <taxon>Acanthaster</taxon>
    </lineage>
</organism>
<feature type="coiled-coil region" evidence="1">
    <location>
        <begin position="461"/>
        <end position="488"/>
    </location>
</feature>
<name>A0A8B7XKU2_ACAPL</name>
<feature type="compositionally biased region" description="Polar residues" evidence="2">
    <location>
        <begin position="645"/>
        <end position="658"/>
    </location>
</feature>
<dbReference type="KEGG" id="aplc:110974236"/>
<evidence type="ECO:0000313" key="5">
    <source>
        <dbReference type="RefSeq" id="XP_022081422.1"/>
    </source>
</evidence>
<feature type="compositionally biased region" description="Polar residues" evidence="2">
    <location>
        <begin position="823"/>
        <end position="836"/>
    </location>
</feature>
<feature type="compositionally biased region" description="Low complexity" evidence="2">
    <location>
        <begin position="1140"/>
        <end position="1159"/>
    </location>
</feature>
<feature type="domain" description="MATH" evidence="3">
    <location>
        <begin position="21"/>
        <end position="150"/>
    </location>
</feature>
<keyword evidence="1" id="KW-0175">Coiled coil</keyword>
<dbReference type="Gene3D" id="2.60.210.10">
    <property type="entry name" value="Apoptosis, Tumor Necrosis Factor Receptor Associated Protein 2, Chain A"/>
    <property type="match status" value="2"/>
</dbReference>
<evidence type="ECO:0000259" key="3">
    <source>
        <dbReference type="PROSITE" id="PS50144"/>
    </source>
</evidence>
<feature type="compositionally biased region" description="Low complexity" evidence="2">
    <location>
        <begin position="1184"/>
        <end position="1205"/>
    </location>
</feature>
<feature type="compositionally biased region" description="Low complexity" evidence="2">
    <location>
        <begin position="1247"/>
        <end position="1260"/>
    </location>
</feature>
<feature type="compositionally biased region" description="Polar residues" evidence="2">
    <location>
        <begin position="665"/>
        <end position="679"/>
    </location>
</feature>
<feature type="region of interest" description="Disordered" evidence="2">
    <location>
        <begin position="1184"/>
        <end position="1223"/>
    </location>
</feature>